<comment type="similarity">
    <text evidence="1 7">Belongs to the peroxiredoxin family. Prx5 subfamily.</text>
</comment>
<accession>A0A8H6C061</accession>
<evidence type="ECO:0000256" key="3">
    <source>
        <dbReference type="ARBA" id="ARBA00022862"/>
    </source>
</evidence>
<dbReference type="OMA" id="HVPEYIQ"/>
<comment type="caution">
    <text evidence="9">The sequence shown here is derived from an EMBL/GenBank/DDBJ whole genome shotgun (WGS) entry which is preliminary data.</text>
</comment>
<dbReference type="GO" id="GO:0008379">
    <property type="term" value="F:thioredoxin peroxidase activity"/>
    <property type="evidence" value="ECO:0007669"/>
    <property type="project" value="EnsemblFungi"/>
</dbReference>
<dbReference type="CDD" id="cd03013">
    <property type="entry name" value="PRX5_like"/>
    <property type="match status" value="1"/>
</dbReference>
<feature type="domain" description="Thioredoxin" evidence="8">
    <location>
        <begin position="13"/>
        <end position="176"/>
    </location>
</feature>
<evidence type="ECO:0000256" key="6">
    <source>
        <dbReference type="PIRSR" id="PIRSR637944-1"/>
    </source>
</evidence>
<evidence type="ECO:0000259" key="8">
    <source>
        <dbReference type="PROSITE" id="PS51352"/>
    </source>
</evidence>
<dbReference type="InterPro" id="IPR037944">
    <property type="entry name" value="PRX5-like"/>
</dbReference>
<reference evidence="9 10" key="1">
    <citation type="submission" date="2020-03" db="EMBL/GenBank/DDBJ databases">
        <title>FDA dAtabase for Regulatory Grade micrObial Sequences (FDA-ARGOS): Supporting development and validation of Infectious Disease Dx tests.</title>
        <authorList>
            <person name="Campos J."/>
            <person name="Goldberg B."/>
            <person name="Tallon L."/>
            <person name="Sadzewicz L."/>
            <person name="Vavikolanu K."/>
            <person name="Mehta A."/>
            <person name="Aluvathingal J."/>
            <person name="Nadendla S."/>
            <person name="Nandy P."/>
            <person name="Geyer C."/>
            <person name="Yan Y."/>
            <person name="Sichtig H."/>
        </authorList>
    </citation>
    <scope>NUCLEOTIDE SEQUENCE [LARGE SCALE GENOMIC DNA]</scope>
    <source>
        <strain evidence="9 10">FDAARGOS_656</strain>
    </source>
</reference>
<dbReference type="SUPFAM" id="SSF52833">
    <property type="entry name" value="Thioredoxin-like"/>
    <property type="match status" value="1"/>
</dbReference>
<dbReference type="GO" id="GO:0045454">
    <property type="term" value="P:cell redox homeostasis"/>
    <property type="evidence" value="ECO:0007669"/>
    <property type="project" value="EnsemblFungi"/>
</dbReference>
<dbReference type="Pfam" id="PF08534">
    <property type="entry name" value="Redoxin"/>
    <property type="match status" value="1"/>
</dbReference>
<keyword evidence="3 7" id="KW-0049">Antioxidant</keyword>
<name>A0A8H6C061_CANAX</name>
<gene>
    <name evidence="9" type="ORF">FOB64_002569</name>
</gene>
<evidence type="ECO:0000256" key="5">
    <source>
        <dbReference type="ARBA" id="ARBA00023284"/>
    </source>
</evidence>
<dbReference type="SMR" id="A0A8H6C061"/>
<feature type="active site" description="Cysteine sulfenic acid (-SOH) intermediate" evidence="6">
    <location>
        <position position="57"/>
    </location>
</feature>
<dbReference type="PANTHER" id="PTHR10430:SF16">
    <property type="entry name" value="PEROXIREDOXIN-5, MITOCHONDRIAL"/>
    <property type="match status" value="1"/>
</dbReference>
<proteinExistence type="inferred from homology"/>
<sequence length="176" mass="19258">MTDGKFPTNIEPKYIPYSKDHASLTACANPIPLDLKSLFPNNTVVVTAVPGAFTPTCTEQHIPDYLKHLKDFKDKGVKKIIVLSANDPFVMAAWAKALGYTDEENYVIFATDPNASISKELGDGFVADLTSAGMGLRLQRYASIVVNGEITYLETEDSLGFSEISSAETILKRIHN</sequence>
<dbReference type="InterPro" id="IPR036249">
    <property type="entry name" value="Thioredoxin-like_sf"/>
</dbReference>
<keyword evidence="4 7" id="KW-0560">Oxidoreductase</keyword>
<dbReference type="InterPro" id="IPR013740">
    <property type="entry name" value="Redoxin"/>
</dbReference>
<dbReference type="GO" id="GO:0010038">
    <property type="term" value="P:response to metal ion"/>
    <property type="evidence" value="ECO:0007669"/>
    <property type="project" value="EnsemblFungi"/>
</dbReference>
<evidence type="ECO:0000256" key="4">
    <source>
        <dbReference type="ARBA" id="ARBA00023002"/>
    </source>
</evidence>
<dbReference type="GO" id="GO:0034599">
    <property type="term" value="P:cellular response to oxidative stress"/>
    <property type="evidence" value="ECO:0007669"/>
    <property type="project" value="EnsemblFungi"/>
</dbReference>
<evidence type="ECO:0000256" key="7">
    <source>
        <dbReference type="RuleBase" id="RU366011"/>
    </source>
</evidence>
<protein>
    <submittedName>
        <fullName evidence="9">Redoxin family protein</fullName>
    </submittedName>
</protein>
<dbReference type="GO" id="GO:0042744">
    <property type="term" value="P:hydrogen peroxide catabolic process"/>
    <property type="evidence" value="ECO:0007669"/>
    <property type="project" value="TreeGrafter"/>
</dbReference>
<dbReference type="Proteomes" id="UP000536275">
    <property type="component" value="Unassembled WGS sequence"/>
</dbReference>
<organism evidence="9 10">
    <name type="scientific">Candida albicans</name>
    <name type="common">Yeast</name>
    <dbReference type="NCBI Taxonomy" id="5476"/>
    <lineage>
        <taxon>Eukaryota</taxon>
        <taxon>Fungi</taxon>
        <taxon>Dikarya</taxon>
        <taxon>Ascomycota</taxon>
        <taxon>Saccharomycotina</taxon>
        <taxon>Pichiomycetes</taxon>
        <taxon>Debaryomycetaceae</taxon>
        <taxon>Candida/Lodderomyces clade</taxon>
        <taxon>Candida</taxon>
    </lineage>
</organism>
<evidence type="ECO:0000256" key="1">
    <source>
        <dbReference type="ARBA" id="ARBA00010505"/>
    </source>
</evidence>
<evidence type="ECO:0000256" key="2">
    <source>
        <dbReference type="ARBA" id="ARBA00022559"/>
    </source>
</evidence>
<evidence type="ECO:0000313" key="10">
    <source>
        <dbReference type="Proteomes" id="UP000536275"/>
    </source>
</evidence>
<keyword evidence="5 7" id="KW-0676">Redox-active center</keyword>
<evidence type="ECO:0000313" key="9">
    <source>
        <dbReference type="EMBL" id="KAF6069862.1"/>
    </source>
</evidence>
<dbReference type="EMBL" id="JABWAD010000028">
    <property type="protein sequence ID" value="KAF6069862.1"/>
    <property type="molecule type" value="Genomic_DNA"/>
</dbReference>
<dbReference type="PROSITE" id="PS51352">
    <property type="entry name" value="THIOREDOXIN_2"/>
    <property type="match status" value="1"/>
</dbReference>
<dbReference type="InterPro" id="IPR013766">
    <property type="entry name" value="Thioredoxin_domain"/>
</dbReference>
<dbReference type="FunFam" id="3.40.30.10:FF:000657">
    <property type="entry name" value="Peroxiredoxin"/>
    <property type="match status" value="1"/>
</dbReference>
<dbReference type="AlphaFoldDB" id="A0A8H6C061"/>
<dbReference type="PANTHER" id="PTHR10430">
    <property type="entry name" value="PEROXIREDOXIN"/>
    <property type="match status" value="1"/>
</dbReference>
<keyword evidence="2 7" id="KW-0575">Peroxidase</keyword>
<dbReference type="Gene3D" id="3.40.30.10">
    <property type="entry name" value="Glutaredoxin"/>
    <property type="match status" value="1"/>
</dbReference>
<dbReference type="GO" id="GO:0005777">
    <property type="term" value="C:peroxisome"/>
    <property type="evidence" value="ECO:0007669"/>
    <property type="project" value="TreeGrafter"/>
</dbReference>
<dbReference type="GO" id="GO:0005739">
    <property type="term" value="C:mitochondrion"/>
    <property type="evidence" value="ECO:0007669"/>
    <property type="project" value="TreeGrafter"/>
</dbReference>
<comment type="function">
    <text evidence="7">Thiol-specific peroxidase that catalyzes the reduction of hydrogen peroxide and organic hydroperoxides to water and alcohols, respectively. Plays a role in cell protection against oxidative stress by detoxifying peroxides.</text>
</comment>